<dbReference type="PANTHER" id="PTHR22754:SF32">
    <property type="entry name" value="DISCO-INTERACTING PROTEIN 2"/>
    <property type="match status" value="1"/>
</dbReference>
<dbReference type="Pfam" id="PF00501">
    <property type="entry name" value="AMP-binding"/>
    <property type="match status" value="1"/>
</dbReference>
<evidence type="ECO:0000259" key="5">
    <source>
        <dbReference type="Pfam" id="PF00501"/>
    </source>
</evidence>
<evidence type="ECO:0000256" key="2">
    <source>
        <dbReference type="ARBA" id="ARBA00022598"/>
    </source>
</evidence>
<dbReference type="InterPro" id="IPR025110">
    <property type="entry name" value="AMP-bd_C"/>
</dbReference>
<feature type="domain" description="AMP-binding enzyme C-terminal" evidence="6">
    <location>
        <begin position="461"/>
        <end position="590"/>
    </location>
</feature>
<dbReference type="InterPro" id="IPR042099">
    <property type="entry name" value="ANL_N_sf"/>
</dbReference>
<evidence type="ECO:0000256" key="3">
    <source>
        <dbReference type="ARBA" id="ARBA00022832"/>
    </source>
</evidence>
<organism evidence="7 8">
    <name type="scientific">Oxynema aestuarii AP17</name>
    <dbReference type="NCBI Taxonomy" id="2064643"/>
    <lineage>
        <taxon>Bacteria</taxon>
        <taxon>Bacillati</taxon>
        <taxon>Cyanobacteriota</taxon>
        <taxon>Cyanophyceae</taxon>
        <taxon>Oscillatoriophycideae</taxon>
        <taxon>Oscillatoriales</taxon>
        <taxon>Oscillatoriaceae</taxon>
        <taxon>Oxynema</taxon>
        <taxon>Oxynema aestuarii</taxon>
    </lineage>
</organism>
<dbReference type="GO" id="GO:0016874">
    <property type="term" value="F:ligase activity"/>
    <property type="evidence" value="ECO:0007669"/>
    <property type="project" value="UniProtKB-KW"/>
</dbReference>
<evidence type="ECO:0000256" key="1">
    <source>
        <dbReference type="ARBA" id="ARBA00006432"/>
    </source>
</evidence>
<dbReference type="AlphaFoldDB" id="A0A6H1U6R7"/>
<comment type="similarity">
    <text evidence="1">Belongs to the ATP-dependent AMP-binding enzyme family.</text>
</comment>
<accession>A0A6H1U6R7</accession>
<reference evidence="7 8" key="1">
    <citation type="submission" date="2020-04" db="EMBL/GenBank/DDBJ databases">
        <authorList>
            <person name="Basu S."/>
            <person name="Maruthanayagam V."/>
            <person name="Chakraborty S."/>
            <person name="Pramanik A."/>
            <person name="Mukherjee J."/>
            <person name="Brink B."/>
        </authorList>
    </citation>
    <scope>NUCLEOTIDE SEQUENCE [LARGE SCALE GENOMIC DNA]</scope>
    <source>
        <strain evidence="7 8">AP17</strain>
    </source>
</reference>
<dbReference type="EMBL" id="CP051167">
    <property type="protein sequence ID" value="QIZ73850.1"/>
    <property type="molecule type" value="Genomic_DNA"/>
</dbReference>
<feature type="domain" description="AMP-dependent synthetase/ligase" evidence="5">
    <location>
        <begin position="20"/>
        <end position="416"/>
    </location>
</feature>
<dbReference type="GO" id="GO:0005886">
    <property type="term" value="C:plasma membrane"/>
    <property type="evidence" value="ECO:0007669"/>
    <property type="project" value="TreeGrafter"/>
</dbReference>
<dbReference type="InterPro" id="IPR040097">
    <property type="entry name" value="FAAL/FAAC"/>
</dbReference>
<evidence type="ECO:0000313" key="7">
    <source>
        <dbReference type="EMBL" id="QIZ73850.1"/>
    </source>
</evidence>
<dbReference type="InterPro" id="IPR045851">
    <property type="entry name" value="AMP-bd_C_sf"/>
</dbReference>
<dbReference type="KEGG" id="oxy:HCG48_20300"/>
<dbReference type="InterPro" id="IPR000873">
    <property type="entry name" value="AMP-dep_synth/lig_dom"/>
</dbReference>
<dbReference type="PANTHER" id="PTHR22754">
    <property type="entry name" value="DISCO-INTERACTING PROTEIN 2 DIP2 -RELATED"/>
    <property type="match status" value="1"/>
</dbReference>
<dbReference type="SUPFAM" id="SSF56801">
    <property type="entry name" value="Acetyl-CoA synthetase-like"/>
    <property type="match status" value="1"/>
</dbReference>
<protein>
    <submittedName>
        <fullName evidence="7">Fatty acyl-AMP ligase</fullName>
    </submittedName>
</protein>
<evidence type="ECO:0000313" key="8">
    <source>
        <dbReference type="Proteomes" id="UP000500857"/>
    </source>
</evidence>
<dbReference type="FunFam" id="3.40.50.12780:FF:000013">
    <property type="entry name" value="Long-chain-fatty-acid--AMP ligase FadD32"/>
    <property type="match status" value="1"/>
</dbReference>
<name>A0A6H1U6R7_9CYAN</name>
<evidence type="ECO:0000256" key="4">
    <source>
        <dbReference type="ARBA" id="ARBA00023098"/>
    </source>
</evidence>
<dbReference type="Gene3D" id="3.40.50.12780">
    <property type="entry name" value="N-terminal domain of ligase-like"/>
    <property type="match status" value="1"/>
</dbReference>
<dbReference type="Proteomes" id="UP000500857">
    <property type="component" value="Chromosome"/>
</dbReference>
<dbReference type="GO" id="GO:0070566">
    <property type="term" value="F:adenylyltransferase activity"/>
    <property type="evidence" value="ECO:0007669"/>
    <property type="project" value="TreeGrafter"/>
</dbReference>
<keyword evidence="4" id="KW-0443">Lipid metabolism</keyword>
<dbReference type="GO" id="GO:0006633">
    <property type="term" value="P:fatty acid biosynthetic process"/>
    <property type="evidence" value="ECO:0007669"/>
    <property type="project" value="TreeGrafter"/>
</dbReference>
<keyword evidence="8" id="KW-1185">Reference proteome</keyword>
<evidence type="ECO:0000259" key="6">
    <source>
        <dbReference type="Pfam" id="PF23024"/>
    </source>
</evidence>
<keyword evidence="2 7" id="KW-0436">Ligase</keyword>
<gene>
    <name evidence="7" type="ORF">HCG48_20300</name>
</gene>
<dbReference type="Gene3D" id="3.30.300.30">
    <property type="match status" value="1"/>
</dbReference>
<dbReference type="GO" id="GO:0071766">
    <property type="term" value="P:Actinobacterium-type cell wall biogenesis"/>
    <property type="evidence" value="ECO:0007669"/>
    <property type="project" value="UniProtKB-ARBA"/>
</dbReference>
<dbReference type="Pfam" id="PF23024">
    <property type="entry name" value="AMP-dom_DIP2-like"/>
    <property type="match status" value="1"/>
</dbReference>
<sequence length="592" mass="65305">MTYSDCTQTFETLVDLLRYRAVHQADRTAYTFLVDGENESLSLTYAQLDRVARAIAAEVQGKLDPGERALLLYPPGLDYIAAFFGCLYAGVVAVPAYPPRPNRSLYRLQAIAENAQASLALTVSPILTNIERRVDRAPELDCLHWIASDLLQLARSHDWQTPDLDGDSLAFLQYTSGSTATPKGVRIGHGNLLANLERIQQAAGLSEQTIGLFWLPPYHDMGLIGGILQPLYTGCPTILMSPLMFLQNPWRWLNAISRYRANTSGGPNFAYDFCARKIAPEQLEHLDLSCWEIAFNGAEPVAAETLDRFSKTFAPCGFRRETFYPCYGMAEATLMISGGDKQGHPVCQTVDAAALEQNRVVPTDDDRPGTRTLVGCGRTLADQIVAIAHPETLTRCAEGEIGEIWVRGPSVASGYWNNPQATRDSFEAYFADTGEGPFLRTGDLGFVDRHGEVFVTGRLKDLIIVNGRNHYPQDIERLVERVHPLIRPSCCAAFSIDADGEERLVVVAEVERRYHQLQRQATATVATDDTGTEIAKEVIQAIQGAISREFDLPVYTVELLKVGSIPKTSSGKIQRHACRAEFLAGRLEAIAP</sequence>
<dbReference type="CDD" id="cd05931">
    <property type="entry name" value="FAAL"/>
    <property type="match status" value="1"/>
</dbReference>
<keyword evidence="3" id="KW-0276">Fatty acid metabolism</keyword>
<proteinExistence type="inferred from homology"/>